<dbReference type="Pfam" id="PF03126">
    <property type="entry name" value="Plus-3"/>
    <property type="match status" value="1"/>
</dbReference>
<feature type="compositionally biased region" description="Acidic residues" evidence="1">
    <location>
        <begin position="603"/>
        <end position="612"/>
    </location>
</feature>
<evidence type="ECO:0000313" key="4">
    <source>
        <dbReference type="EMBL" id="TQE07332.1"/>
    </source>
</evidence>
<dbReference type="InterPro" id="IPR003121">
    <property type="entry name" value="SWIB_MDM2_domain"/>
</dbReference>
<feature type="region of interest" description="Disordered" evidence="1">
    <location>
        <begin position="598"/>
        <end position="627"/>
    </location>
</feature>
<evidence type="ECO:0000256" key="1">
    <source>
        <dbReference type="SAM" id="MobiDB-lite"/>
    </source>
</evidence>
<dbReference type="Pfam" id="PF25980">
    <property type="entry name" value="NERD_plant"/>
    <property type="match status" value="1"/>
</dbReference>
<feature type="domain" description="Plus3" evidence="2">
    <location>
        <begin position="227"/>
        <end position="356"/>
    </location>
</feature>
<feature type="region of interest" description="Disordered" evidence="1">
    <location>
        <begin position="27"/>
        <end position="81"/>
    </location>
</feature>
<dbReference type="Gene3D" id="1.10.245.10">
    <property type="entry name" value="SWIB/MDM2 domain"/>
    <property type="match status" value="1"/>
</dbReference>
<feature type="compositionally biased region" description="Basic and acidic residues" evidence="1">
    <location>
        <begin position="468"/>
        <end position="487"/>
    </location>
</feature>
<reference evidence="4 5" key="1">
    <citation type="journal article" date="2019" name="G3 (Bethesda)">
        <title>Sequencing of a Wild Apple (Malus baccata) Genome Unravels the Differences Between Cultivated and Wild Apple Species Regarding Disease Resistance and Cold Tolerance.</title>
        <authorList>
            <person name="Chen X."/>
        </authorList>
    </citation>
    <scope>NUCLEOTIDE SEQUENCE [LARGE SCALE GENOMIC DNA]</scope>
    <source>
        <strain evidence="5">cv. Shandingzi</strain>
        <tissue evidence="4">Leaves</tissue>
    </source>
</reference>
<dbReference type="PROSITE" id="PS51925">
    <property type="entry name" value="SWIB_MDM2"/>
    <property type="match status" value="1"/>
</dbReference>
<keyword evidence="5" id="KW-1185">Reference proteome</keyword>
<dbReference type="SMART" id="SM00719">
    <property type="entry name" value="Plus3"/>
    <property type="match status" value="1"/>
</dbReference>
<feature type="domain" description="DM2" evidence="3">
    <location>
        <begin position="91"/>
        <end position="174"/>
    </location>
</feature>
<dbReference type="EMBL" id="VIEB01000087">
    <property type="protein sequence ID" value="TQE07332.1"/>
    <property type="molecule type" value="Genomic_DNA"/>
</dbReference>
<dbReference type="InterPro" id="IPR045894">
    <property type="entry name" value="At5g08430-like"/>
</dbReference>
<dbReference type="STRING" id="106549.A0A540N8F0"/>
<dbReference type="InterPro" id="IPR058668">
    <property type="entry name" value="NERD_dom"/>
</dbReference>
<protein>
    <submittedName>
        <fullName evidence="4">Uncharacterized protein</fullName>
    </submittedName>
</protein>
<dbReference type="Proteomes" id="UP000315295">
    <property type="component" value="Unassembled WGS sequence"/>
</dbReference>
<dbReference type="SUPFAM" id="SSF47592">
    <property type="entry name" value="SWIB/MDM2 domain"/>
    <property type="match status" value="1"/>
</dbReference>
<dbReference type="Pfam" id="PF02201">
    <property type="entry name" value="SWIB"/>
    <property type="match status" value="1"/>
</dbReference>
<organism evidence="4 5">
    <name type="scientific">Malus baccata</name>
    <name type="common">Siberian crab apple</name>
    <name type="synonym">Pyrus baccata</name>
    <dbReference type="NCBI Taxonomy" id="106549"/>
    <lineage>
        <taxon>Eukaryota</taxon>
        <taxon>Viridiplantae</taxon>
        <taxon>Streptophyta</taxon>
        <taxon>Embryophyta</taxon>
        <taxon>Tracheophyta</taxon>
        <taxon>Spermatophyta</taxon>
        <taxon>Magnoliopsida</taxon>
        <taxon>eudicotyledons</taxon>
        <taxon>Gunneridae</taxon>
        <taxon>Pentapetalae</taxon>
        <taxon>rosids</taxon>
        <taxon>fabids</taxon>
        <taxon>Rosales</taxon>
        <taxon>Rosaceae</taxon>
        <taxon>Amygdaloideae</taxon>
        <taxon>Maleae</taxon>
        <taxon>Malus</taxon>
    </lineage>
</organism>
<evidence type="ECO:0000313" key="5">
    <source>
        <dbReference type="Proteomes" id="UP000315295"/>
    </source>
</evidence>
<dbReference type="Gene3D" id="3.90.70.200">
    <property type="entry name" value="Plus-3 domain"/>
    <property type="match status" value="1"/>
</dbReference>
<dbReference type="InterPro" id="IPR035445">
    <property type="entry name" value="GYF-like_dom_sf"/>
</dbReference>
<dbReference type="Gene3D" id="3.30.1490.40">
    <property type="match status" value="1"/>
</dbReference>
<dbReference type="SUPFAM" id="SSF159042">
    <property type="entry name" value="Plus3-like"/>
    <property type="match status" value="1"/>
</dbReference>
<gene>
    <name evidence="4" type="ORF">C1H46_006985</name>
</gene>
<sequence>MEYWEIIKEKQGLSSEQVYSAKDLLKNGKNHTQDSDFDLNEISQEEESSTESDEESDDDNWKGREEYMPVGKKKRSKGNQCAMKRKAKATKIEFRGWGSKSLLEFLISIGKDTTKELSQNEVTTIVSNYCKEHNLFHPQKKKTVMCDPMLQSLLGKKSININRLYNLLDAHFAENLDLTEEGETGSSSEDNDKNLMVTCNRQPKLVSDRQPQKTYVVPGVRKTCFASIVAENIKLVYLKRSLVEELLRQPETFDEKVVGSFVRVKSDPNDYSQKNSHQLLQVKGIRKTSSNGEMNTEIFMQLVNMPKDVQVCELSNDDFCEEECKDLHQRVKEGKLKRPTVVELEQKARCLRKDIMERWIARELSLLQKRIDQANEKGWRRELEQYLDKKLLLEKPSEKFRLINEVPEVIADIEKLEPTPENSLSQDQTEHDGSPESAPRARWSSQTPRTGLANRTVYYAKGGTDPSGTEKFKPTPESSPRKDKQECDGFPDSAFKGTSPTPNTNLANGTLCLPNRGTDPAEVRGGIRQKEHQFVQVKNKSHKVLFSEEFEKKPLDFSSQGKLDVDLQEPHHFSSSVDIKRQSEECVEQKLKNESTSKAELIELSDDDEDVHDEVKAPASEDPDSALWHCMSPLGETRGPYKMSLLRQWNNSSCRPLKFKVWKEGQSEEEAVFLDDAVRQSLPNT</sequence>
<dbReference type="InterPro" id="IPR004343">
    <property type="entry name" value="Plus-3_dom"/>
</dbReference>
<evidence type="ECO:0000259" key="3">
    <source>
        <dbReference type="PROSITE" id="PS51925"/>
    </source>
</evidence>
<feature type="region of interest" description="Disordered" evidence="1">
    <location>
        <begin position="415"/>
        <end position="517"/>
    </location>
</feature>
<evidence type="ECO:0000259" key="2">
    <source>
        <dbReference type="PROSITE" id="PS51360"/>
    </source>
</evidence>
<dbReference type="PROSITE" id="PS51360">
    <property type="entry name" value="PLUS3"/>
    <property type="match status" value="1"/>
</dbReference>
<feature type="compositionally biased region" description="Polar residues" evidence="1">
    <location>
        <begin position="496"/>
        <end position="508"/>
    </location>
</feature>
<dbReference type="PANTHER" id="PTHR46851">
    <property type="entry name" value="OS01G0884500 PROTEIN"/>
    <property type="match status" value="1"/>
</dbReference>
<dbReference type="AlphaFoldDB" id="A0A540N8F0"/>
<accession>A0A540N8F0</accession>
<dbReference type="PANTHER" id="PTHR46851:SF23">
    <property type="entry name" value="SWIB_MDM2 DOMAIN-CONTAINING PROTEIN"/>
    <property type="match status" value="1"/>
</dbReference>
<feature type="compositionally biased region" description="Acidic residues" evidence="1">
    <location>
        <begin position="35"/>
        <end position="58"/>
    </location>
</feature>
<proteinExistence type="predicted"/>
<dbReference type="CDD" id="cd10567">
    <property type="entry name" value="SWIB-MDM2_like"/>
    <property type="match status" value="1"/>
</dbReference>
<feature type="compositionally biased region" description="Basic residues" evidence="1">
    <location>
        <begin position="71"/>
        <end position="81"/>
    </location>
</feature>
<dbReference type="InterPro" id="IPR036885">
    <property type="entry name" value="SWIB_MDM2_dom_sf"/>
</dbReference>
<dbReference type="InterPro" id="IPR036128">
    <property type="entry name" value="Plus3-like_sf"/>
</dbReference>
<comment type="caution">
    <text evidence="4">The sequence shown here is derived from an EMBL/GenBank/DDBJ whole genome shotgun (WGS) entry which is preliminary data.</text>
</comment>
<dbReference type="GO" id="GO:0003677">
    <property type="term" value="F:DNA binding"/>
    <property type="evidence" value="ECO:0007669"/>
    <property type="project" value="InterPro"/>
</dbReference>
<dbReference type="SUPFAM" id="SSF55277">
    <property type="entry name" value="GYF domain"/>
    <property type="match status" value="1"/>
</dbReference>
<name>A0A540N8F0_MALBA</name>